<dbReference type="EMBL" id="JANPWB010000009">
    <property type="protein sequence ID" value="KAJ1154081.1"/>
    <property type="molecule type" value="Genomic_DNA"/>
</dbReference>
<organism evidence="2 3">
    <name type="scientific">Pleurodeles waltl</name>
    <name type="common">Iberian ribbed newt</name>
    <dbReference type="NCBI Taxonomy" id="8319"/>
    <lineage>
        <taxon>Eukaryota</taxon>
        <taxon>Metazoa</taxon>
        <taxon>Chordata</taxon>
        <taxon>Craniata</taxon>
        <taxon>Vertebrata</taxon>
        <taxon>Euteleostomi</taxon>
        <taxon>Amphibia</taxon>
        <taxon>Batrachia</taxon>
        <taxon>Caudata</taxon>
        <taxon>Salamandroidea</taxon>
        <taxon>Salamandridae</taxon>
        <taxon>Pleurodelinae</taxon>
        <taxon>Pleurodeles</taxon>
    </lineage>
</organism>
<evidence type="ECO:0000313" key="2">
    <source>
        <dbReference type="EMBL" id="KAJ1154081.1"/>
    </source>
</evidence>
<keyword evidence="3" id="KW-1185">Reference proteome</keyword>
<dbReference type="AlphaFoldDB" id="A0AAV7RNM2"/>
<accession>A0AAV7RNM2</accession>
<dbReference type="Proteomes" id="UP001066276">
    <property type="component" value="Chromosome 5"/>
</dbReference>
<gene>
    <name evidence="2" type="ORF">NDU88_006837</name>
</gene>
<evidence type="ECO:0000256" key="1">
    <source>
        <dbReference type="SAM" id="MobiDB-lite"/>
    </source>
</evidence>
<proteinExistence type="predicted"/>
<feature type="region of interest" description="Disordered" evidence="1">
    <location>
        <begin position="30"/>
        <end position="71"/>
    </location>
</feature>
<feature type="region of interest" description="Disordered" evidence="1">
    <location>
        <begin position="120"/>
        <end position="150"/>
    </location>
</feature>
<protein>
    <submittedName>
        <fullName evidence="2">Uncharacterized protein</fullName>
    </submittedName>
</protein>
<reference evidence="2" key="1">
    <citation type="journal article" date="2022" name="bioRxiv">
        <title>Sequencing and chromosome-scale assembly of the giantPleurodeles waltlgenome.</title>
        <authorList>
            <person name="Brown T."/>
            <person name="Elewa A."/>
            <person name="Iarovenko S."/>
            <person name="Subramanian E."/>
            <person name="Araus A.J."/>
            <person name="Petzold A."/>
            <person name="Susuki M."/>
            <person name="Suzuki K.-i.T."/>
            <person name="Hayashi T."/>
            <person name="Toyoda A."/>
            <person name="Oliveira C."/>
            <person name="Osipova E."/>
            <person name="Leigh N.D."/>
            <person name="Simon A."/>
            <person name="Yun M.H."/>
        </authorList>
    </citation>
    <scope>NUCLEOTIDE SEQUENCE</scope>
    <source>
        <strain evidence="2">20211129_DDA</strain>
        <tissue evidence="2">Liver</tissue>
    </source>
</reference>
<comment type="caution">
    <text evidence="2">The sequence shown here is derived from an EMBL/GenBank/DDBJ whole genome shotgun (WGS) entry which is preliminary data.</text>
</comment>
<name>A0AAV7RNM2_PLEWA</name>
<evidence type="ECO:0000313" key="3">
    <source>
        <dbReference type="Proteomes" id="UP001066276"/>
    </source>
</evidence>
<sequence>MHACSSKGFRGFKEIDALLTTWLGQFLQEKKPVSTEEEVEEEGGVLTSSPQCIPLGDSDLEMEESKGEEQPLASLCSRLALTGREFDLRAKTTPRAVSSQSHQAQIHPTLLQEATDPHTLVGQLGSPIDTQHTCLGVPEPVGSSRYPERT</sequence>